<keyword evidence="2" id="KW-0808">Transferase</keyword>
<dbReference type="Pfam" id="PF16076">
    <property type="entry name" value="Acyltransf_C"/>
    <property type="match status" value="1"/>
</dbReference>
<dbReference type="OrthoDB" id="189226at2759"/>
<keyword evidence="3" id="KW-0012">Acyltransferase</keyword>
<comment type="caution">
    <text evidence="4">The sequence shown here is derived from an EMBL/GenBank/DDBJ whole genome shotgun (WGS) entry which is preliminary data.</text>
</comment>
<dbReference type="PANTHER" id="PTHR10983:SF24">
    <property type="entry name" value="1-ACYLGLYCEROL-3-PHOSPHATE O-ACYLTRANSFERASE 3, ISOFORM E-RELATED"/>
    <property type="match status" value="1"/>
</dbReference>
<dbReference type="GO" id="GO:0012505">
    <property type="term" value="C:endomembrane system"/>
    <property type="evidence" value="ECO:0007669"/>
    <property type="project" value="TreeGrafter"/>
</dbReference>
<dbReference type="SMART" id="SM00563">
    <property type="entry name" value="PlsC"/>
    <property type="match status" value="1"/>
</dbReference>
<evidence type="ECO:0000256" key="3">
    <source>
        <dbReference type="ARBA" id="ARBA00023315"/>
    </source>
</evidence>
<dbReference type="InterPro" id="IPR002123">
    <property type="entry name" value="Plipid/glycerol_acylTrfase"/>
</dbReference>
<dbReference type="SUPFAM" id="SSF69593">
    <property type="entry name" value="Glycerol-3-phosphate (1)-acyltransferase"/>
    <property type="match status" value="1"/>
</dbReference>
<dbReference type="InterPro" id="IPR032098">
    <property type="entry name" value="Acyltransf_C"/>
</dbReference>
<reference evidence="4" key="1">
    <citation type="submission" date="2022-03" db="EMBL/GenBank/DDBJ databases">
        <authorList>
            <person name="Martin C."/>
        </authorList>
    </citation>
    <scope>NUCLEOTIDE SEQUENCE</scope>
</reference>
<dbReference type="GO" id="GO:0003841">
    <property type="term" value="F:1-acylglycerol-3-phosphate O-acyltransferase activity"/>
    <property type="evidence" value="ECO:0007669"/>
    <property type="project" value="TreeGrafter"/>
</dbReference>
<accession>A0A8J1TA71</accession>
<dbReference type="PANTHER" id="PTHR10983">
    <property type="entry name" value="1-ACYLGLYCEROL-3-PHOSPHATE ACYLTRANSFERASE-RELATED"/>
    <property type="match status" value="1"/>
</dbReference>
<evidence type="ECO:0000256" key="2">
    <source>
        <dbReference type="ARBA" id="ARBA00022679"/>
    </source>
</evidence>
<organism evidence="4 5">
    <name type="scientific">Owenia fusiformis</name>
    <name type="common">Polychaete worm</name>
    <dbReference type="NCBI Taxonomy" id="6347"/>
    <lineage>
        <taxon>Eukaryota</taxon>
        <taxon>Metazoa</taxon>
        <taxon>Spiralia</taxon>
        <taxon>Lophotrochozoa</taxon>
        <taxon>Annelida</taxon>
        <taxon>Polychaeta</taxon>
        <taxon>Sedentaria</taxon>
        <taxon>Canalipalpata</taxon>
        <taxon>Sabellida</taxon>
        <taxon>Oweniida</taxon>
        <taxon>Oweniidae</taxon>
        <taxon>Owenia</taxon>
    </lineage>
</organism>
<dbReference type="AlphaFoldDB" id="A0A8J1TA71"/>
<keyword evidence="5" id="KW-1185">Reference proteome</keyword>
<comment type="similarity">
    <text evidence="1">Belongs to the 1-acyl-sn-glycerol-3-phosphate acyltransferase family.</text>
</comment>
<dbReference type="EMBL" id="CAIIXF020000011">
    <property type="protein sequence ID" value="CAH1800084.1"/>
    <property type="molecule type" value="Genomic_DNA"/>
</dbReference>
<evidence type="ECO:0000313" key="4">
    <source>
        <dbReference type="EMBL" id="CAH1800084.1"/>
    </source>
</evidence>
<proteinExistence type="inferred from homology"/>
<dbReference type="Proteomes" id="UP000749559">
    <property type="component" value="Unassembled WGS sequence"/>
</dbReference>
<name>A0A8J1TA71_OWEFU</name>
<evidence type="ECO:0000256" key="1">
    <source>
        <dbReference type="ARBA" id="ARBA00008655"/>
    </source>
</evidence>
<gene>
    <name evidence="4" type="ORF">OFUS_LOCUS24017</name>
</gene>
<dbReference type="CDD" id="cd07990">
    <property type="entry name" value="LPLAT_LCLAT1-like"/>
    <property type="match status" value="1"/>
</dbReference>
<evidence type="ECO:0000313" key="5">
    <source>
        <dbReference type="Proteomes" id="UP000749559"/>
    </source>
</evidence>
<sequence length="378" mass="44139">MGLWATMKTWVVFHILFGYVFVVSGLIVNFFQLCSMVVWPFDRQLYRKINCNLVYLHWCQLAFMAQWWSGSTCDLFASFEDFKYFGKEHSMAIMNHKCDIDWLMTWILCERFRILGGSKIYGKEMLKYVPLIGWAWYFSESIFLKRQWEKDREIIKHDIGKLCDFPKDYWMTILLFPEGTRFTDKKHAASMEVARKKGMPELKHHLLPRTKGFVLSMYGLKGKIPAIYDCTIGFRKDGAPPSFFSILNGKACRSEMYVRRYATKDIPTDTEEECAEWLHQLFREKDELYDGFAKNGHFTGPKHDLPRTPYDLIIWLTWCVILSVPLLHYLMSVFLIGTYLQQVTVIIVCILGAVGIRALIGITETEKGSDYGADKKIS</sequence>
<protein>
    <submittedName>
        <fullName evidence="4">Uncharacterized protein</fullName>
    </submittedName>
</protein>
<dbReference type="Pfam" id="PF01553">
    <property type="entry name" value="Acyltransferase"/>
    <property type="match status" value="1"/>
</dbReference>